<reference evidence="17 18" key="1">
    <citation type="submission" date="2024-01" db="EMBL/GenBank/DDBJ databases">
        <title>The genomes of 5 underutilized Papilionoideae crops provide insights into root nodulation and disease resistanc.</title>
        <authorList>
            <person name="Jiang F."/>
        </authorList>
    </citation>
    <scope>NUCLEOTIDE SEQUENCE [LARGE SCALE GENOMIC DNA]</scope>
    <source>
        <strain evidence="17">LVBAO_FW01</strain>
        <tissue evidence="17">Leaves</tissue>
    </source>
</reference>
<dbReference type="InterPro" id="IPR043130">
    <property type="entry name" value="CDP-OH_PTrfase_TM_dom"/>
</dbReference>
<dbReference type="Gene3D" id="1.20.120.1760">
    <property type="match status" value="1"/>
</dbReference>
<dbReference type="GO" id="GO:0030145">
    <property type="term" value="F:manganese ion binding"/>
    <property type="evidence" value="ECO:0007669"/>
    <property type="project" value="UniProtKB-ARBA"/>
</dbReference>
<keyword evidence="6" id="KW-0444">Lipid biosynthesis</keyword>
<comment type="subcellular location">
    <subcellularLocation>
        <location evidence="2">Membrane</location>
        <topology evidence="2">Multi-pass membrane protein</topology>
    </subcellularLocation>
</comment>
<evidence type="ECO:0000256" key="7">
    <source>
        <dbReference type="ARBA" id="ARBA00022679"/>
    </source>
</evidence>
<dbReference type="InterPro" id="IPR000462">
    <property type="entry name" value="CDP-OH_P_trans"/>
</dbReference>
<evidence type="ECO:0000256" key="11">
    <source>
        <dbReference type="ARBA" id="ARBA00023136"/>
    </source>
</evidence>
<comment type="pathway">
    <text evidence="3">Phospholipid metabolism; phosphatidylglycerol biosynthesis; phosphatidylglycerol from CDP-diacylglycerol: step 1/2.</text>
</comment>
<protein>
    <recommendedName>
        <fullName evidence="5">CDP-diacylglycerol--glycerol-3-phosphate 1-phosphatidyltransferase</fullName>
        <ecNumber evidence="5">2.7.8.5</ecNumber>
    </recommendedName>
</protein>
<feature type="transmembrane region" description="Helical" evidence="16">
    <location>
        <begin position="252"/>
        <end position="276"/>
    </location>
</feature>
<feature type="transmembrane region" description="Helical" evidence="16">
    <location>
        <begin position="91"/>
        <end position="111"/>
    </location>
</feature>
<evidence type="ECO:0000313" key="17">
    <source>
        <dbReference type="EMBL" id="KAK7304259.1"/>
    </source>
</evidence>
<dbReference type="GO" id="GO:0009941">
    <property type="term" value="C:chloroplast envelope"/>
    <property type="evidence" value="ECO:0007669"/>
    <property type="project" value="TreeGrafter"/>
</dbReference>
<dbReference type="GO" id="GO:0045995">
    <property type="term" value="P:regulation of embryonic development"/>
    <property type="evidence" value="ECO:0007669"/>
    <property type="project" value="UniProtKB-ARBA"/>
</dbReference>
<dbReference type="PANTHER" id="PTHR14269:SF42">
    <property type="entry name" value="PHOSPHATIDYLGLYCEROLPHOSPHATE SYNTHASE"/>
    <property type="match status" value="1"/>
</dbReference>
<evidence type="ECO:0000256" key="14">
    <source>
        <dbReference type="ARBA" id="ARBA00048586"/>
    </source>
</evidence>
<dbReference type="FunFam" id="1.20.120.1760:FF:000008">
    <property type="entry name" value="CDP-diacylglycerol--glycerol-3-phosphate 3-phosphatidyltransferase 2"/>
    <property type="match status" value="1"/>
</dbReference>
<feature type="transmembrane region" description="Helical" evidence="16">
    <location>
        <begin position="117"/>
        <end position="137"/>
    </location>
</feature>
<dbReference type="GO" id="GO:0016020">
    <property type="term" value="C:membrane"/>
    <property type="evidence" value="ECO:0007669"/>
    <property type="project" value="UniProtKB-SubCell"/>
</dbReference>
<accession>A0AAN9JTX3</accession>
<keyword evidence="18" id="KW-1185">Reference proteome</keyword>
<evidence type="ECO:0000256" key="4">
    <source>
        <dbReference type="ARBA" id="ARBA00010441"/>
    </source>
</evidence>
<evidence type="ECO:0000256" key="6">
    <source>
        <dbReference type="ARBA" id="ARBA00022516"/>
    </source>
</evidence>
<evidence type="ECO:0000256" key="5">
    <source>
        <dbReference type="ARBA" id="ARBA00013170"/>
    </source>
</evidence>
<comment type="caution">
    <text evidence="17">The sequence shown here is derived from an EMBL/GenBank/DDBJ whole genome shotgun (WGS) entry which is preliminary data.</text>
</comment>
<dbReference type="EMBL" id="JAYMYQ010000014">
    <property type="protein sequence ID" value="KAK7304259.1"/>
    <property type="molecule type" value="Genomic_DNA"/>
</dbReference>
<dbReference type="Pfam" id="PF01066">
    <property type="entry name" value="CDP-OH_P_transf"/>
    <property type="match status" value="1"/>
</dbReference>
<comment type="cofactor">
    <cofactor evidence="1">
        <name>Mn(2+)</name>
        <dbReference type="ChEBI" id="CHEBI:29035"/>
    </cofactor>
</comment>
<dbReference type="InterPro" id="IPR004570">
    <property type="entry name" value="Phosphatidylglycerol_P_synth"/>
</dbReference>
<organism evidence="17 18">
    <name type="scientific">Canavalia gladiata</name>
    <name type="common">Sword bean</name>
    <name type="synonym">Dolichos gladiatus</name>
    <dbReference type="NCBI Taxonomy" id="3824"/>
    <lineage>
        <taxon>Eukaryota</taxon>
        <taxon>Viridiplantae</taxon>
        <taxon>Streptophyta</taxon>
        <taxon>Embryophyta</taxon>
        <taxon>Tracheophyta</taxon>
        <taxon>Spermatophyta</taxon>
        <taxon>Magnoliopsida</taxon>
        <taxon>eudicotyledons</taxon>
        <taxon>Gunneridae</taxon>
        <taxon>Pentapetalae</taxon>
        <taxon>rosids</taxon>
        <taxon>fabids</taxon>
        <taxon>Fabales</taxon>
        <taxon>Fabaceae</taxon>
        <taxon>Papilionoideae</taxon>
        <taxon>50 kb inversion clade</taxon>
        <taxon>NPAAA clade</taxon>
        <taxon>indigoferoid/millettioid clade</taxon>
        <taxon>Phaseoleae</taxon>
        <taxon>Canavalia</taxon>
    </lineage>
</organism>
<proteinExistence type="inferred from homology"/>
<evidence type="ECO:0000256" key="13">
    <source>
        <dbReference type="ARBA" id="ARBA00023264"/>
    </source>
</evidence>
<comment type="similarity">
    <text evidence="4 15">Belongs to the CDP-alcohol phosphatidyltransferase class-I family.</text>
</comment>
<gene>
    <name evidence="17" type="ORF">VNO77_45126</name>
</gene>
<evidence type="ECO:0000256" key="15">
    <source>
        <dbReference type="RuleBase" id="RU003750"/>
    </source>
</evidence>
<dbReference type="PROSITE" id="PS00379">
    <property type="entry name" value="CDP_ALCOHOL_P_TRANSF"/>
    <property type="match status" value="1"/>
</dbReference>
<evidence type="ECO:0000256" key="12">
    <source>
        <dbReference type="ARBA" id="ARBA00023209"/>
    </source>
</evidence>
<evidence type="ECO:0000256" key="10">
    <source>
        <dbReference type="ARBA" id="ARBA00023098"/>
    </source>
</evidence>
<keyword evidence="10" id="KW-0443">Lipid metabolism</keyword>
<dbReference type="PANTHER" id="PTHR14269">
    <property type="entry name" value="CDP-DIACYLGLYCEROL--GLYCEROL-3-PHOSPHATE 3-PHOSPHATIDYLTRANSFERASE-RELATED"/>
    <property type="match status" value="1"/>
</dbReference>
<dbReference type="Proteomes" id="UP001367508">
    <property type="component" value="Unassembled WGS sequence"/>
</dbReference>
<evidence type="ECO:0000256" key="9">
    <source>
        <dbReference type="ARBA" id="ARBA00022989"/>
    </source>
</evidence>
<keyword evidence="12" id="KW-0594">Phospholipid biosynthesis</keyword>
<dbReference type="AlphaFoldDB" id="A0AAN9JTX3"/>
<comment type="catalytic activity">
    <reaction evidence="14">
        <text>a CDP-1,2-diacyl-sn-glycerol + sn-glycerol 3-phosphate = a 1,2-diacyl-sn-glycero-3-phospho-(1'-sn-glycero-3'-phosphate) + CMP + H(+)</text>
        <dbReference type="Rhea" id="RHEA:12593"/>
        <dbReference type="ChEBI" id="CHEBI:15378"/>
        <dbReference type="ChEBI" id="CHEBI:57597"/>
        <dbReference type="ChEBI" id="CHEBI:58332"/>
        <dbReference type="ChEBI" id="CHEBI:60110"/>
        <dbReference type="ChEBI" id="CHEBI:60377"/>
        <dbReference type="EC" id="2.7.8.5"/>
    </reaction>
</comment>
<dbReference type="EC" id="2.7.8.5" evidence="5"/>
<dbReference type="NCBIfam" id="TIGR00560">
    <property type="entry name" value="pgsA"/>
    <property type="match status" value="1"/>
</dbReference>
<evidence type="ECO:0000313" key="18">
    <source>
        <dbReference type="Proteomes" id="UP001367508"/>
    </source>
</evidence>
<evidence type="ECO:0000256" key="2">
    <source>
        <dbReference type="ARBA" id="ARBA00004141"/>
    </source>
</evidence>
<keyword evidence="7 15" id="KW-0808">Transferase</keyword>
<evidence type="ECO:0000256" key="1">
    <source>
        <dbReference type="ARBA" id="ARBA00001936"/>
    </source>
</evidence>
<name>A0AAN9JTX3_CANGL</name>
<evidence type="ECO:0000256" key="8">
    <source>
        <dbReference type="ARBA" id="ARBA00022692"/>
    </source>
</evidence>
<keyword evidence="11 16" id="KW-0472">Membrane</keyword>
<dbReference type="InterPro" id="IPR048254">
    <property type="entry name" value="CDP_ALCOHOL_P_TRANSF_CS"/>
</dbReference>
<dbReference type="GO" id="GO:0008444">
    <property type="term" value="F:CDP-diacylglycerol-glycerol-3-phosphate 3-phosphatidyltransferase activity"/>
    <property type="evidence" value="ECO:0007669"/>
    <property type="project" value="UniProtKB-EC"/>
</dbReference>
<dbReference type="InterPro" id="IPR050324">
    <property type="entry name" value="CDP-alcohol_PTase-I"/>
</dbReference>
<evidence type="ECO:0000256" key="16">
    <source>
        <dbReference type="SAM" id="Phobius"/>
    </source>
</evidence>
<keyword evidence="9 16" id="KW-1133">Transmembrane helix</keyword>
<sequence>MHDIKKQTAKHKESIRFYPQPPSQVAPVLLANAIRLSTPTLVSFFLGAKLGVWLSCGCASASRKIMVSELNARELSTSKNDRASMPSNSKLLTLPTILTLGRVAAVPLLVATFYMDGWGGTVVTTSIFAAAAVTDWLDGYIARKMKLKSTFGAFLDPVADKLMVASTLVLLCTRPLEVAVLGQAPWLLIIPSITIIGREITMSALREWAATQGSKLLEVVAVNNLGKWKTATQMAALIILLATRDCSYGRPAILVGSGVVLLYIAAGLSLWSFVVYTREIRKVLWRQHG</sequence>
<evidence type="ECO:0000256" key="3">
    <source>
        <dbReference type="ARBA" id="ARBA00005042"/>
    </source>
</evidence>
<keyword evidence="13" id="KW-1208">Phospholipid metabolism</keyword>
<keyword evidence="8 16" id="KW-0812">Transmembrane</keyword>
<dbReference type="GO" id="GO:0006655">
    <property type="term" value="P:phosphatidylglycerol biosynthetic process"/>
    <property type="evidence" value="ECO:0007669"/>
    <property type="project" value="UniProtKB-ARBA"/>
</dbReference>